<dbReference type="EMBL" id="CADEBD010000042">
    <property type="protein sequence ID" value="CAB3221082.1"/>
    <property type="molecule type" value="Genomic_DNA"/>
</dbReference>
<dbReference type="CDD" id="cd06141">
    <property type="entry name" value="WRN_exo"/>
    <property type="match status" value="1"/>
</dbReference>
<dbReference type="Proteomes" id="UP000494256">
    <property type="component" value="Unassembled WGS sequence"/>
</dbReference>
<dbReference type="OrthoDB" id="7434223at2759"/>
<dbReference type="GO" id="GO:0006139">
    <property type="term" value="P:nucleobase-containing compound metabolic process"/>
    <property type="evidence" value="ECO:0007669"/>
    <property type="project" value="InterPro"/>
</dbReference>
<dbReference type="SMART" id="SM00474">
    <property type="entry name" value="35EXOc"/>
    <property type="match status" value="1"/>
</dbReference>
<dbReference type="InterPro" id="IPR002562">
    <property type="entry name" value="3'-5'_exonuclease_dom"/>
</dbReference>
<dbReference type="GO" id="GO:0008408">
    <property type="term" value="F:3'-5' exonuclease activity"/>
    <property type="evidence" value="ECO:0007669"/>
    <property type="project" value="InterPro"/>
</dbReference>
<accession>A0A8S0YPD4</accession>
<dbReference type="GO" id="GO:0005737">
    <property type="term" value="C:cytoplasm"/>
    <property type="evidence" value="ECO:0007669"/>
    <property type="project" value="TreeGrafter"/>
</dbReference>
<dbReference type="Gene3D" id="3.30.420.10">
    <property type="entry name" value="Ribonuclease H-like superfamily/Ribonuclease H"/>
    <property type="match status" value="1"/>
</dbReference>
<dbReference type="InterPro" id="IPR036397">
    <property type="entry name" value="RNaseH_sf"/>
</dbReference>
<evidence type="ECO:0000259" key="4">
    <source>
        <dbReference type="SMART" id="SM00474"/>
    </source>
</evidence>
<dbReference type="InterPro" id="IPR012337">
    <property type="entry name" value="RNaseH-like_sf"/>
</dbReference>
<evidence type="ECO:0000256" key="1">
    <source>
        <dbReference type="ARBA" id="ARBA00022722"/>
    </source>
</evidence>
<evidence type="ECO:0000256" key="2">
    <source>
        <dbReference type="ARBA" id="ARBA00022801"/>
    </source>
</evidence>
<dbReference type="GO" id="GO:0003676">
    <property type="term" value="F:nucleic acid binding"/>
    <property type="evidence" value="ECO:0007669"/>
    <property type="project" value="InterPro"/>
</dbReference>
<protein>
    <recommendedName>
        <fullName evidence="4">3'-5' exonuclease domain-containing protein</fullName>
    </recommendedName>
</protein>
<dbReference type="Pfam" id="PF01612">
    <property type="entry name" value="DNA_pol_A_exo1"/>
    <property type="match status" value="1"/>
</dbReference>
<evidence type="ECO:0000313" key="6">
    <source>
        <dbReference type="Proteomes" id="UP000494256"/>
    </source>
</evidence>
<proteinExistence type="predicted"/>
<sequence>METSTKFKLCLTSAAVAVAGTVSYVYFKYKHSVRELRDAIEIFDYLKIEIVKSEECCDRVVHELRRRCEKDRGLGFDCEWVTENKGKRRPVAFVQLSSYDGYCGLFKLNAMKTVPASLKALLEDENVYKVGVAPFDDSQNLLHDYSVATKCTLDLRHLAEHCGHESGGLASLSKSLLGAVMDKSWKIRCSNWEADELTPRQVNYAATDAHAAIRIFVILLEQLKRKNTWLPWFGSWNTDEFCRKYVDRKYKARRNTNNKPKTKEMKVSKEGLVVSKRYPNATRSKPLYHNCFLQAPDGELLCTCDNKKALWYVEKGLADVQTEDPLTVRLRFEPAGRSVGDVGRYYQLQKENKCVVCGSTNSYIRKNVVPREYRKYFPEIMKDHSSHDVVLLCSDCHQLSNMKDQLVREWLANQCSAPYTTHASTSRFTEDAACKRIRSAARALHYQSRKHDLPEARRKELEDIVLQNYPHHNEITVELLEEACQLQVTHENSDYESHGMKVAEYYSERDGLLRLEEIWRQHFLDVMQPRYMPDLWSIKHNEERIRVKLQEGRLSQNDLKAIGWKA</sequence>
<keyword evidence="3" id="KW-0269">Exonuclease</keyword>
<dbReference type="PANTHER" id="PTHR13620:SF104">
    <property type="entry name" value="EXONUCLEASE 3'-5' DOMAIN-CONTAINING PROTEIN 2"/>
    <property type="match status" value="1"/>
</dbReference>
<feature type="domain" description="3'-5' exonuclease" evidence="4">
    <location>
        <begin position="48"/>
        <end position="224"/>
    </location>
</feature>
<name>A0A8S0YPD4_ARCPL</name>
<evidence type="ECO:0000313" key="5">
    <source>
        <dbReference type="EMBL" id="CAB3221082.1"/>
    </source>
</evidence>
<dbReference type="InterPro" id="IPR051132">
    <property type="entry name" value="3-5_Exonuclease_domain"/>
</dbReference>
<organism evidence="5 6">
    <name type="scientific">Arctia plantaginis</name>
    <name type="common">Wood tiger moth</name>
    <name type="synonym">Phalaena plantaginis</name>
    <dbReference type="NCBI Taxonomy" id="874455"/>
    <lineage>
        <taxon>Eukaryota</taxon>
        <taxon>Metazoa</taxon>
        <taxon>Ecdysozoa</taxon>
        <taxon>Arthropoda</taxon>
        <taxon>Hexapoda</taxon>
        <taxon>Insecta</taxon>
        <taxon>Pterygota</taxon>
        <taxon>Neoptera</taxon>
        <taxon>Endopterygota</taxon>
        <taxon>Lepidoptera</taxon>
        <taxon>Glossata</taxon>
        <taxon>Ditrysia</taxon>
        <taxon>Noctuoidea</taxon>
        <taxon>Erebidae</taxon>
        <taxon>Arctiinae</taxon>
        <taxon>Arctia</taxon>
    </lineage>
</organism>
<dbReference type="SUPFAM" id="SSF53098">
    <property type="entry name" value="Ribonuclease H-like"/>
    <property type="match status" value="1"/>
</dbReference>
<dbReference type="GO" id="GO:0005634">
    <property type="term" value="C:nucleus"/>
    <property type="evidence" value="ECO:0007669"/>
    <property type="project" value="TreeGrafter"/>
</dbReference>
<keyword evidence="2" id="KW-0378">Hydrolase</keyword>
<dbReference type="PANTHER" id="PTHR13620">
    <property type="entry name" value="3-5 EXONUCLEASE"/>
    <property type="match status" value="1"/>
</dbReference>
<dbReference type="AlphaFoldDB" id="A0A8S0YPD4"/>
<comment type="caution">
    <text evidence="5">The sequence shown here is derived from an EMBL/GenBank/DDBJ whole genome shotgun (WGS) entry which is preliminary data.</text>
</comment>
<evidence type="ECO:0000256" key="3">
    <source>
        <dbReference type="ARBA" id="ARBA00022839"/>
    </source>
</evidence>
<keyword evidence="1" id="KW-0540">Nuclease</keyword>
<reference evidence="5 6" key="1">
    <citation type="submission" date="2020-04" db="EMBL/GenBank/DDBJ databases">
        <authorList>
            <person name="Wallbank WR R."/>
            <person name="Pardo Diaz C."/>
            <person name="Kozak K."/>
            <person name="Martin S."/>
            <person name="Jiggins C."/>
            <person name="Moest M."/>
            <person name="Warren A I."/>
            <person name="Byers J.R.P. K."/>
            <person name="Montejo-Kovacevich G."/>
            <person name="Yen C E."/>
        </authorList>
    </citation>
    <scope>NUCLEOTIDE SEQUENCE [LARGE SCALE GENOMIC DNA]</scope>
</reference>
<gene>
    <name evidence="5" type="ORF">APLA_LOCUS657</name>
</gene>